<name>A0AAE5H720_CLOBE</name>
<dbReference type="EMBL" id="JABTDW010000001">
    <property type="protein sequence ID" value="NSB15126.1"/>
    <property type="molecule type" value="Genomic_DNA"/>
</dbReference>
<dbReference type="RefSeq" id="WP_023976701.1">
    <property type="nucleotide sequence ID" value="NZ_BKAK01000191.1"/>
</dbReference>
<dbReference type="GeneID" id="66343829"/>
<proteinExistence type="predicted"/>
<sequence>MLEACSYMTCPFLGGGYGTQRTLKQINLSFRKCVYSYTNNSYNIKTIDKV</sequence>
<evidence type="ECO:0000313" key="1">
    <source>
        <dbReference type="EMBL" id="NSB15126.1"/>
    </source>
</evidence>
<dbReference type="AlphaFoldDB" id="A0AAE5H720"/>
<reference evidence="1" key="1">
    <citation type="submission" date="2020-06" db="EMBL/GenBank/DDBJ databases">
        <title>Genomic insights into acetone-butanol-ethanol (ABE) fermentation by sequencing solventogenic clostridia strains.</title>
        <authorList>
            <person name="Brown S."/>
        </authorList>
    </citation>
    <scope>NUCLEOTIDE SEQUENCE</scope>
    <source>
        <strain evidence="1">DJ123</strain>
    </source>
</reference>
<comment type="caution">
    <text evidence="1">The sequence shown here is derived from an EMBL/GenBank/DDBJ whole genome shotgun (WGS) entry which is preliminary data.</text>
</comment>
<protein>
    <submittedName>
        <fullName evidence="1">Uncharacterized protein</fullName>
    </submittedName>
</protein>
<accession>A0AAE5H720</accession>
<organism evidence="1 2">
    <name type="scientific">Clostridium beijerinckii</name>
    <name type="common">Clostridium MP</name>
    <dbReference type="NCBI Taxonomy" id="1520"/>
    <lineage>
        <taxon>Bacteria</taxon>
        <taxon>Bacillati</taxon>
        <taxon>Bacillota</taxon>
        <taxon>Clostridia</taxon>
        <taxon>Eubacteriales</taxon>
        <taxon>Clostridiaceae</taxon>
        <taxon>Clostridium</taxon>
    </lineage>
</organism>
<dbReference type="Proteomes" id="UP000822184">
    <property type="component" value="Unassembled WGS sequence"/>
</dbReference>
<gene>
    <name evidence="1" type="ORF">BCD95_003385</name>
</gene>
<evidence type="ECO:0000313" key="2">
    <source>
        <dbReference type="Proteomes" id="UP000822184"/>
    </source>
</evidence>